<evidence type="ECO:0000313" key="1">
    <source>
        <dbReference type="EMBL" id="GME84176.1"/>
    </source>
</evidence>
<organism evidence="1 2">
    <name type="scientific">Ambrosiozyma monospora</name>
    <name type="common">Yeast</name>
    <name type="synonym">Endomycopsis monosporus</name>
    <dbReference type="NCBI Taxonomy" id="43982"/>
    <lineage>
        <taxon>Eukaryota</taxon>
        <taxon>Fungi</taxon>
        <taxon>Dikarya</taxon>
        <taxon>Ascomycota</taxon>
        <taxon>Saccharomycotina</taxon>
        <taxon>Pichiomycetes</taxon>
        <taxon>Pichiales</taxon>
        <taxon>Pichiaceae</taxon>
        <taxon>Ambrosiozyma</taxon>
    </lineage>
</organism>
<reference evidence="1" key="1">
    <citation type="submission" date="2023-04" db="EMBL/GenBank/DDBJ databases">
        <title>Ambrosiozyma monospora NBRC 10751.</title>
        <authorList>
            <person name="Ichikawa N."/>
            <person name="Sato H."/>
            <person name="Tonouchi N."/>
        </authorList>
    </citation>
    <scope>NUCLEOTIDE SEQUENCE</scope>
    <source>
        <strain evidence="1">NBRC 10751</strain>
    </source>
</reference>
<accession>A0ACB5T9G7</accession>
<protein>
    <submittedName>
        <fullName evidence="1">Unnamed protein product</fullName>
    </submittedName>
</protein>
<comment type="caution">
    <text evidence="1">The sequence shown here is derived from an EMBL/GenBank/DDBJ whole genome shotgun (WGS) entry which is preliminary data.</text>
</comment>
<name>A0ACB5T9G7_AMBMO</name>
<dbReference type="EMBL" id="BSXS01005308">
    <property type="protein sequence ID" value="GME84176.1"/>
    <property type="molecule type" value="Genomic_DNA"/>
</dbReference>
<gene>
    <name evidence="1" type="ORF">Amon02_000666000</name>
</gene>
<keyword evidence="2" id="KW-1185">Reference proteome</keyword>
<evidence type="ECO:0000313" key="2">
    <source>
        <dbReference type="Proteomes" id="UP001165064"/>
    </source>
</evidence>
<dbReference type="Proteomes" id="UP001165064">
    <property type="component" value="Unassembled WGS sequence"/>
</dbReference>
<sequence>MNEMELYMNEMREIADVMSFGLVTKLRKKMAYRQSGGVQLSYDAEKENKANRHCPSQFISRKLSTNDGSKRMSCPPVLPSPSKNKKITNSTRSGISSPPQCPAPMPPTPTAKTCNSVPPLPLPLDQPMGLDTSFYSRHNGDYTQRSFSAELLPTSYRHDSTNSSPSRHQQQQQQQQCQQQQQQPPRRHSMTLKRAHTFGSCQMKKSPSLKMKGMVKRLGSLHRNSDPSSSHSSSSSSSTTATTTSSDCTCYDPIEYSLQQQHQRNSYLTLSSSPSTIKEVDDSTCTRYQQQQQQNQYILDDIIRNSTKQKLMGNRGEAEACAERDSIPRAKFTLEPPLKKTISLDSRESSFSTSTDANTMNFKLVFDNSLFPGQN</sequence>
<proteinExistence type="predicted"/>